<evidence type="ECO:0000313" key="2">
    <source>
        <dbReference type="EMBL" id="KIH60387.1"/>
    </source>
</evidence>
<dbReference type="Proteomes" id="UP000054047">
    <property type="component" value="Unassembled WGS sequence"/>
</dbReference>
<evidence type="ECO:0000256" key="1">
    <source>
        <dbReference type="SAM" id="MobiDB-lite"/>
    </source>
</evidence>
<proteinExistence type="predicted"/>
<keyword evidence="3" id="KW-1185">Reference proteome</keyword>
<organism evidence="2 3">
    <name type="scientific">Ancylostoma duodenale</name>
    <dbReference type="NCBI Taxonomy" id="51022"/>
    <lineage>
        <taxon>Eukaryota</taxon>
        <taxon>Metazoa</taxon>
        <taxon>Ecdysozoa</taxon>
        <taxon>Nematoda</taxon>
        <taxon>Chromadorea</taxon>
        <taxon>Rhabditida</taxon>
        <taxon>Rhabditina</taxon>
        <taxon>Rhabditomorpha</taxon>
        <taxon>Strongyloidea</taxon>
        <taxon>Ancylostomatidae</taxon>
        <taxon>Ancylostomatinae</taxon>
        <taxon>Ancylostoma</taxon>
    </lineage>
</organism>
<feature type="region of interest" description="Disordered" evidence="1">
    <location>
        <begin position="31"/>
        <end position="70"/>
    </location>
</feature>
<sequence length="107" mass="11829">MKDCSSGCVAINATTHCGSALNSFIEGLEKKKKVEEPGMPDEPLPPKPEPELPEPEPKRPEEPKEPGTITRATRLAGVILIQGCFIIAMRRQNRVRQAIFHDDTHNS</sequence>
<evidence type="ECO:0000313" key="3">
    <source>
        <dbReference type="Proteomes" id="UP000054047"/>
    </source>
</evidence>
<feature type="compositionally biased region" description="Basic and acidic residues" evidence="1">
    <location>
        <begin position="55"/>
        <end position="65"/>
    </location>
</feature>
<dbReference type="EMBL" id="KN731009">
    <property type="protein sequence ID" value="KIH60387.1"/>
    <property type="molecule type" value="Genomic_DNA"/>
</dbReference>
<dbReference type="OrthoDB" id="5907109at2759"/>
<dbReference type="AlphaFoldDB" id="A0A0C2DDA6"/>
<gene>
    <name evidence="2" type="ORF">ANCDUO_09365</name>
</gene>
<reference evidence="2 3" key="1">
    <citation type="submission" date="2013-12" db="EMBL/GenBank/DDBJ databases">
        <title>Draft genome of the parsitic nematode Ancylostoma duodenale.</title>
        <authorList>
            <person name="Mitreva M."/>
        </authorList>
    </citation>
    <scope>NUCLEOTIDE SEQUENCE [LARGE SCALE GENOMIC DNA]</scope>
    <source>
        <strain evidence="2 3">Zhejiang</strain>
    </source>
</reference>
<name>A0A0C2DDA6_9BILA</name>
<protein>
    <submittedName>
        <fullName evidence="2">Uncharacterized protein</fullName>
    </submittedName>
</protein>
<accession>A0A0C2DDA6</accession>